<dbReference type="EnsemblMetazoa" id="tetur11g03560.1">
    <property type="protein sequence ID" value="tetur11g03560.1"/>
    <property type="gene ID" value="tetur11g03560"/>
</dbReference>
<evidence type="ECO:0000256" key="8">
    <source>
        <dbReference type="PROSITE-ProRule" id="PRU00023"/>
    </source>
</evidence>
<feature type="coiled-coil region" evidence="9">
    <location>
        <begin position="909"/>
        <end position="936"/>
    </location>
</feature>
<feature type="repeat" description="ANK" evidence="8">
    <location>
        <begin position="377"/>
        <end position="409"/>
    </location>
</feature>
<feature type="region of interest" description="Disordered" evidence="10">
    <location>
        <begin position="455"/>
        <end position="495"/>
    </location>
</feature>
<dbReference type="SMART" id="SM00248">
    <property type="entry name" value="ANK"/>
    <property type="match status" value="11"/>
</dbReference>
<keyword evidence="9" id="KW-0175">Coiled coil</keyword>
<dbReference type="InterPro" id="IPR002110">
    <property type="entry name" value="Ankyrin_rpt"/>
</dbReference>
<name>T1KH94_TETUR</name>
<feature type="compositionally biased region" description="Polar residues" evidence="10">
    <location>
        <begin position="754"/>
        <end position="763"/>
    </location>
</feature>
<keyword evidence="5" id="KW-0800">Toxin</keyword>
<dbReference type="Gene3D" id="1.25.40.20">
    <property type="entry name" value="Ankyrin repeat-containing domain"/>
    <property type="match status" value="3"/>
</dbReference>
<dbReference type="eggNOG" id="KOG0504">
    <property type="taxonomic scope" value="Eukaryota"/>
</dbReference>
<dbReference type="EMBL" id="CAEY01000074">
    <property type="status" value="NOT_ANNOTATED_CDS"/>
    <property type="molecule type" value="Genomic_DNA"/>
</dbReference>
<dbReference type="OrthoDB" id="10258888at2759"/>
<reference evidence="12" key="1">
    <citation type="submission" date="2011-08" db="EMBL/GenBank/DDBJ databases">
        <authorList>
            <person name="Rombauts S."/>
        </authorList>
    </citation>
    <scope>NUCLEOTIDE SEQUENCE</scope>
    <source>
        <strain evidence="12">London</strain>
    </source>
</reference>
<evidence type="ECO:0000256" key="4">
    <source>
        <dbReference type="ARBA" id="ARBA00022737"/>
    </source>
</evidence>
<feature type="repeat" description="ANK" evidence="8">
    <location>
        <begin position="310"/>
        <end position="342"/>
    </location>
</feature>
<dbReference type="InterPro" id="IPR051165">
    <property type="entry name" value="Multifunctional_ANK_Repeat"/>
</dbReference>
<dbReference type="PROSITE" id="PS50088">
    <property type="entry name" value="ANK_REPEAT"/>
    <property type="match status" value="8"/>
</dbReference>
<feature type="compositionally biased region" description="Low complexity" evidence="10">
    <location>
        <begin position="575"/>
        <end position="602"/>
    </location>
</feature>
<evidence type="ECO:0000313" key="12">
    <source>
        <dbReference type="Proteomes" id="UP000015104"/>
    </source>
</evidence>
<evidence type="ECO:0000256" key="3">
    <source>
        <dbReference type="ARBA" id="ARBA00022537"/>
    </source>
</evidence>
<feature type="region of interest" description="Disordered" evidence="10">
    <location>
        <begin position="1215"/>
        <end position="1270"/>
    </location>
</feature>
<sequence>MSDLLAVDNRKQETRDNPEIIEFFDCCLKSLTSKAESLLKHKSLIELINGRDRNGRSLLHYCAECTGTLCASLLIKQRPNSIINQDNDGYTILHLAVINGNISMVTYLTSQVKSFVPEALFIQFLNSGDTEGHTAFHWATVCNEIKCLDILYSSGASASLPDIHGAHPVHYAAQMTAPSNNINRDVRIGLKVLRKILSYQKVDPNCRDKDGRTPLLWAASSGSSEAIMMLVNSGADVAACDKDGLTALHCASSRGHVESAEALINMCGAEIDVTDSIGCSPLFYSVTLGHADCTQLLLQSGAEPNRQDLKGRTAAHCGAVKGQFETIKILASHGANLWYRNIRGDLPLHEAIKSGRKELVRWLLQQLPSAVNTTNSIGRSPLHIAASDNNVEMCKVLIDSGSEINPLMKSKGHLMTPLDCALQKNYRSCAKFLLLHGALPASRLNLNSRSLNQKRLSARSPGKGHVTPKVYAQSKSRPSSRENFSSGNTNSDGQSITNMESVEQHHDDGKTRTSITKRKVAIYRNNGSSPDYSFATSQSMSSGFQSQSIITNVYVNTVSKHKMAPLKRIKRRSKLSTSDSSQSSSQFNENQSQVNDDNVNVNRNEESSVTRKKGMTSSSNKMKLDKKSIESERSTSRSRDKSKGLLSNKEVNGRTKLTSQSLDRATSKRGQINNKRSLIGKSIVKHPHASDVDLSVDVTEQVINSNGDDADNLQGRIESSESINNKGISESTSEADYSEDSQIEDSSVHHQETSESATGSLASVASLGSHELPILGSDDNSADNSVDNSVDNCDGNGVSDEQLSGLSQELKENDGIIGSNKTKSQPMKRQDFTNTRKHTNEGLCEENEGSKSESKILSESRCSHRLHHRLLPNIGPIDLSHVTAKVDTRGLDLARRPDSEAKATKEQIKTETNEMMAKVERSLRKYQLERKIFQELQDLKRCQIRSGRVNEPVLVKRLVEKFRKEVKCPGMVDFTDSFSYRSYERFLYDQLRKLSSSNQGKVLPIIKSVSDENLALKFMTTSGDNQFNGYNDNHHIHHSHNHHLHDQRGKNGLRQKSVSAMSSFNQSKFKKDALPSVITNQRKEKFGSSEISKDTVIAKIYDNERLKSNKANTNNNIITNNNNNNNKSVNVKSSAQDETALAKKVETSNIPILTREHKTKFSELKQVKDHSMDKKSIRETSEKINSELNGNQQLDKVKPAVGKKPKESGPLIVVSSINDSTNGKGRKVKIDNKDENKRKQDKELKKEPVNCKEKVDETKKSIKRGPANVSAREIRRTTAKHEQYKNLRGSHRRICLKSSDADSKPYVKAAIDRPKFKRCKSSIPARFKVNIPLQEIGRRWKLIKNAERKKSAEQSVKREKQSDENGEPLEFLLLYEINQERKADEYDDAYDAYSYDGNYHVYNDGQDFYSDQETEYEDEADQDLRLSHLLKRTLSEPALLPRDLTV</sequence>
<dbReference type="GO" id="GO:0044218">
    <property type="term" value="C:other organism cell membrane"/>
    <property type="evidence" value="ECO:0007669"/>
    <property type="project" value="UniProtKB-KW"/>
</dbReference>
<dbReference type="PANTHER" id="PTHR24123:SF33">
    <property type="entry name" value="PROTEIN HOS4"/>
    <property type="match status" value="1"/>
</dbReference>
<feature type="compositionally biased region" description="Basic residues" evidence="10">
    <location>
        <begin position="565"/>
        <end position="574"/>
    </location>
</feature>
<keyword evidence="5" id="KW-0638">Presynaptic neurotoxin</keyword>
<dbReference type="Proteomes" id="UP000015104">
    <property type="component" value="Unassembled WGS sequence"/>
</dbReference>
<feature type="repeat" description="ANK" evidence="8">
    <location>
        <begin position="343"/>
        <end position="365"/>
    </location>
</feature>
<dbReference type="SUPFAM" id="SSF48403">
    <property type="entry name" value="Ankyrin repeat"/>
    <property type="match status" value="1"/>
</dbReference>
<keyword evidence="7" id="KW-0472">Membrane</keyword>
<dbReference type="OMA" id="RVENNEM"/>
<feature type="repeat" description="ANK" evidence="8">
    <location>
        <begin position="88"/>
        <end position="108"/>
    </location>
</feature>
<dbReference type="PROSITE" id="PS50297">
    <property type="entry name" value="ANK_REP_REGION"/>
    <property type="match status" value="7"/>
</dbReference>
<feature type="region of interest" description="Disordered" evidence="10">
    <location>
        <begin position="565"/>
        <end position="684"/>
    </location>
</feature>
<keyword evidence="12" id="KW-1185">Reference proteome</keyword>
<evidence type="ECO:0000256" key="6">
    <source>
        <dbReference type="ARBA" id="ARBA00023043"/>
    </source>
</evidence>
<keyword evidence="4" id="KW-0677">Repeat</keyword>
<dbReference type="HOGENOM" id="CLU_303346_0_0_1"/>
<protein>
    <submittedName>
        <fullName evidence="11">Uncharacterized protein</fullName>
    </submittedName>
</protein>
<feature type="compositionally biased region" description="Polar residues" evidence="10">
    <location>
        <begin position="655"/>
        <end position="676"/>
    </location>
</feature>
<feature type="repeat" description="ANK" evidence="8">
    <location>
        <begin position="243"/>
        <end position="276"/>
    </location>
</feature>
<dbReference type="GO" id="GO:0044231">
    <property type="term" value="C:host cell presynaptic membrane"/>
    <property type="evidence" value="ECO:0007669"/>
    <property type="project" value="UniProtKB-KW"/>
</dbReference>
<feature type="repeat" description="ANK" evidence="8">
    <location>
        <begin position="210"/>
        <end position="242"/>
    </location>
</feature>
<evidence type="ECO:0000256" key="1">
    <source>
        <dbReference type="ARBA" id="ARBA00004175"/>
    </source>
</evidence>
<reference evidence="11" key="2">
    <citation type="submission" date="2015-06" db="UniProtKB">
        <authorList>
            <consortium name="EnsemblMetazoa"/>
        </authorList>
    </citation>
    <scope>IDENTIFICATION</scope>
</reference>
<evidence type="ECO:0000256" key="5">
    <source>
        <dbReference type="ARBA" id="ARBA00023028"/>
    </source>
</evidence>
<dbReference type="GO" id="GO:0006887">
    <property type="term" value="P:exocytosis"/>
    <property type="evidence" value="ECO:0007669"/>
    <property type="project" value="UniProtKB-KW"/>
</dbReference>
<feature type="compositionally biased region" description="Basic and acidic residues" evidence="10">
    <location>
        <begin position="1228"/>
        <end position="1260"/>
    </location>
</feature>
<dbReference type="InterPro" id="IPR036770">
    <property type="entry name" value="Ankyrin_rpt-contain_sf"/>
</dbReference>
<keyword evidence="3" id="KW-1052">Target cell membrane</keyword>
<feature type="region of interest" description="Disordered" evidence="10">
    <location>
        <begin position="705"/>
        <end position="852"/>
    </location>
</feature>
<dbReference type="KEGG" id="tut:107364210"/>
<keyword evidence="7" id="KW-1053">Target membrane</keyword>
<evidence type="ECO:0000313" key="11">
    <source>
        <dbReference type="EnsemblMetazoa" id="tetur11g03560.1"/>
    </source>
</evidence>
<keyword evidence="6 8" id="KW-0040">ANK repeat</keyword>
<dbReference type="PANTHER" id="PTHR24123">
    <property type="entry name" value="ANKYRIN REPEAT-CONTAINING"/>
    <property type="match status" value="1"/>
</dbReference>
<dbReference type="Pfam" id="PF12796">
    <property type="entry name" value="Ank_2"/>
    <property type="match status" value="3"/>
</dbReference>
<feature type="repeat" description="ANK" evidence="8">
    <location>
        <begin position="131"/>
        <end position="163"/>
    </location>
</feature>
<comment type="subcellular location">
    <subcellularLocation>
        <location evidence="1">Target cell membrane</location>
    </subcellularLocation>
</comment>
<dbReference type="Pfam" id="PF13637">
    <property type="entry name" value="Ank_4"/>
    <property type="match status" value="1"/>
</dbReference>
<organism evidence="11 12">
    <name type="scientific">Tetranychus urticae</name>
    <name type="common">Two-spotted spider mite</name>
    <dbReference type="NCBI Taxonomy" id="32264"/>
    <lineage>
        <taxon>Eukaryota</taxon>
        <taxon>Metazoa</taxon>
        <taxon>Ecdysozoa</taxon>
        <taxon>Arthropoda</taxon>
        <taxon>Chelicerata</taxon>
        <taxon>Arachnida</taxon>
        <taxon>Acari</taxon>
        <taxon>Acariformes</taxon>
        <taxon>Trombidiformes</taxon>
        <taxon>Prostigmata</taxon>
        <taxon>Eleutherengona</taxon>
        <taxon>Raphignathae</taxon>
        <taxon>Tetranychoidea</taxon>
        <taxon>Tetranychidae</taxon>
        <taxon>Tetranychus</taxon>
    </lineage>
</organism>
<evidence type="ECO:0000256" key="2">
    <source>
        <dbReference type="ARBA" id="ARBA00022483"/>
    </source>
</evidence>
<feature type="repeat" description="ANK" evidence="8">
    <location>
        <begin position="277"/>
        <end position="309"/>
    </location>
</feature>
<feature type="compositionally biased region" description="Low complexity" evidence="10">
    <location>
        <begin position="776"/>
        <end position="798"/>
    </location>
</feature>
<dbReference type="STRING" id="32264.T1KH94"/>
<proteinExistence type="predicted"/>
<feature type="compositionally biased region" description="Polar residues" evidence="10">
    <location>
        <begin position="473"/>
        <end position="495"/>
    </location>
</feature>
<feature type="compositionally biased region" description="Polar residues" evidence="10">
    <location>
        <begin position="720"/>
        <end position="735"/>
    </location>
</feature>
<gene>
    <name evidence="11" type="primary">107364210</name>
</gene>
<feature type="compositionally biased region" description="Basic and acidic residues" evidence="10">
    <location>
        <begin position="622"/>
        <end position="643"/>
    </location>
</feature>
<evidence type="ECO:0000256" key="9">
    <source>
        <dbReference type="SAM" id="Coils"/>
    </source>
</evidence>
<evidence type="ECO:0000256" key="10">
    <source>
        <dbReference type="SAM" id="MobiDB-lite"/>
    </source>
</evidence>
<keyword evidence="5" id="KW-0528">Neurotoxin</keyword>
<accession>T1KH94</accession>
<evidence type="ECO:0000256" key="7">
    <source>
        <dbReference type="ARBA" id="ARBA00023298"/>
    </source>
</evidence>
<keyword evidence="2" id="KW-0268">Exocytosis</keyword>